<dbReference type="Proteomes" id="UP000321577">
    <property type="component" value="Unassembled WGS sequence"/>
</dbReference>
<organism evidence="2 3">
    <name type="scientific">Brevifollis gellanilyticus</name>
    <dbReference type="NCBI Taxonomy" id="748831"/>
    <lineage>
        <taxon>Bacteria</taxon>
        <taxon>Pseudomonadati</taxon>
        <taxon>Verrucomicrobiota</taxon>
        <taxon>Verrucomicrobiia</taxon>
        <taxon>Verrucomicrobiales</taxon>
        <taxon>Verrucomicrobiaceae</taxon>
    </lineage>
</organism>
<sequence length="114" mass="12451">MSDVRLVLCTFPDVEKAREIGAKLVEERLAACVNLLPGVESIYRWQGVVESSAEVLAIFKTTADGWAAFEARLKELHPYEVPEIIAVEPDQVTAAYAKWVGESVGAARMSEAGE</sequence>
<gene>
    <name evidence="2" type="ORF">BGE01nite_46140</name>
</gene>
<comment type="caution">
    <text evidence="2">The sequence shown here is derived from an EMBL/GenBank/DDBJ whole genome shotgun (WGS) entry which is preliminary data.</text>
</comment>
<evidence type="ECO:0000256" key="1">
    <source>
        <dbReference type="ARBA" id="ARBA00010169"/>
    </source>
</evidence>
<proteinExistence type="inferred from homology"/>
<dbReference type="SUPFAM" id="SSF54913">
    <property type="entry name" value="GlnB-like"/>
    <property type="match status" value="1"/>
</dbReference>
<dbReference type="InterPro" id="IPR011322">
    <property type="entry name" value="N-reg_PII-like_a/b"/>
</dbReference>
<dbReference type="InterPro" id="IPR015867">
    <property type="entry name" value="N-reg_PII/ATP_PRibTrfase_C"/>
</dbReference>
<dbReference type="PANTHER" id="PTHR23419">
    <property type="entry name" value="DIVALENT CATION TOLERANCE CUTA-RELATED"/>
    <property type="match status" value="1"/>
</dbReference>
<evidence type="ECO:0000313" key="2">
    <source>
        <dbReference type="EMBL" id="GEP45323.1"/>
    </source>
</evidence>
<dbReference type="InterPro" id="IPR004323">
    <property type="entry name" value="Ion_tolerance_CutA"/>
</dbReference>
<dbReference type="EMBL" id="BKAG01000046">
    <property type="protein sequence ID" value="GEP45323.1"/>
    <property type="molecule type" value="Genomic_DNA"/>
</dbReference>
<accession>A0A512MF14</accession>
<dbReference type="Gene3D" id="3.30.70.120">
    <property type="match status" value="1"/>
</dbReference>
<dbReference type="RefSeq" id="WP_146854099.1">
    <property type="nucleotide sequence ID" value="NZ_BKAG01000046.1"/>
</dbReference>
<dbReference type="PANTHER" id="PTHR23419:SF8">
    <property type="entry name" value="FI09726P"/>
    <property type="match status" value="1"/>
</dbReference>
<comment type="similarity">
    <text evidence="1">Belongs to the CutA family.</text>
</comment>
<keyword evidence="3" id="KW-1185">Reference proteome</keyword>
<dbReference type="OrthoDB" id="37622at2"/>
<protein>
    <submittedName>
        <fullName evidence="2">Divalent ion tolerance protein CutA</fullName>
    </submittedName>
</protein>
<reference evidence="2 3" key="1">
    <citation type="submission" date="2019-07" db="EMBL/GenBank/DDBJ databases">
        <title>Whole genome shotgun sequence of Brevifollis gellanilyticus NBRC 108608.</title>
        <authorList>
            <person name="Hosoyama A."/>
            <person name="Uohara A."/>
            <person name="Ohji S."/>
            <person name="Ichikawa N."/>
        </authorList>
    </citation>
    <scope>NUCLEOTIDE SEQUENCE [LARGE SCALE GENOMIC DNA]</scope>
    <source>
        <strain evidence="2 3">NBRC 108608</strain>
    </source>
</reference>
<name>A0A512MF14_9BACT</name>
<dbReference type="GO" id="GO:0005507">
    <property type="term" value="F:copper ion binding"/>
    <property type="evidence" value="ECO:0007669"/>
    <property type="project" value="TreeGrafter"/>
</dbReference>
<evidence type="ECO:0000313" key="3">
    <source>
        <dbReference type="Proteomes" id="UP000321577"/>
    </source>
</evidence>
<dbReference type="AlphaFoldDB" id="A0A512MF14"/>
<dbReference type="Pfam" id="PF03091">
    <property type="entry name" value="CutA1"/>
    <property type="match status" value="1"/>
</dbReference>
<dbReference type="GO" id="GO:0010038">
    <property type="term" value="P:response to metal ion"/>
    <property type="evidence" value="ECO:0007669"/>
    <property type="project" value="InterPro"/>
</dbReference>